<reference evidence="2 3" key="1">
    <citation type="submission" date="2018-08" db="EMBL/GenBank/DDBJ databases">
        <title>Chitinophaga sp. K20C18050901, a novel bacterium isolated from forest soil.</title>
        <authorList>
            <person name="Wang C."/>
        </authorList>
    </citation>
    <scope>NUCLEOTIDE SEQUENCE [LARGE SCALE GENOMIC DNA]</scope>
    <source>
        <strain evidence="2 3">K20C18050901</strain>
    </source>
</reference>
<dbReference type="EMBL" id="QTJV01000006">
    <property type="protein sequence ID" value="RFM33482.1"/>
    <property type="molecule type" value="Genomic_DNA"/>
</dbReference>
<protein>
    <recommendedName>
        <fullName evidence="1">TfuA-like core domain-containing protein</fullName>
    </recommendedName>
</protein>
<organism evidence="2 3">
    <name type="scientific">Chitinophaga silvisoli</name>
    <dbReference type="NCBI Taxonomy" id="2291814"/>
    <lineage>
        <taxon>Bacteria</taxon>
        <taxon>Pseudomonadati</taxon>
        <taxon>Bacteroidota</taxon>
        <taxon>Chitinophagia</taxon>
        <taxon>Chitinophagales</taxon>
        <taxon>Chitinophagaceae</taxon>
        <taxon>Chitinophaga</taxon>
    </lineage>
</organism>
<dbReference type="RefSeq" id="WP_116854405.1">
    <property type="nucleotide sequence ID" value="NZ_QTJV01000006.1"/>
</dbReference>
<gene>
    <name evidence="2" type="ORF">DXN04_16100</name>
</gene>
<sequence>MSRVFLFAGPSLYGLNRDLISSSSVVLLPPAKRDDIRHLIEKESPGVIILADGNFHNVLAVSHVELRTAINMGWDVWGCSSMGAIRACEMAQLGMKGYGQVYQSFMDDPDFRDDEVALLHGPAPDYFPVSEPLVNIRFFLNQLVTKTRISTDQSLQIIGYLSECWYGDRSLYALKQLLGNTEEMKHFDHYRIKNIDLQNMLLERPWQWTK</sequence>
<name>A0A3E1NZY4_9BACT</name>
<dbReference type="InterPro" id="IPR012924">
    <property type="entry name" value="TfuA_core"/>
</dbReference>
<evidence type="ECO:0000259" key="1">
    <source>
        <dbReference type="Pfam" id="PF07812"/>
    </source>
</evidence>
<dbReference type="AlphaFoldDB" id="A0A3E1NZY4"/>
<evidence type="ECO:0000313" key="3">
    <source>
        <dbReference type="Proteomes" id="UP000261174"/>
    </source>
</evidence>
<proteinExistence type="predicted"/>
<dbReference type="OrthoDB" id="118811at2"/>
<dbReference type="Proteomes" id="UP000261174">
    <property type="component" value="Unassembled WGS sequence"/>
</dbReference>
<evidence type="ECO:0000313" key="2">
    <source>
        <dbReference type="EMBL" id="RFM33482.1"/>
    </source>
</evidence>
<dbReference type="Pfam" id="PF07812">
    <property type="entry name" value="TfuA"/>
    <property type="match status" value="1"/>
</dbReference>
<keyword evidence="3" id="KW-1185">Reference proteome</keyword>
<comment type="caution">
    <text evidence="2">The sequence shown here is derived from an EMBL/GenBank/DDBJ whole genome shotgun (WGS) entry which is preliminary data.</text>
</comment>
<accession>A0A3E1NZY4</accession>
<feature type="domain" description="TfuA-like core" evidence="1">
    <location>
        <begin position="52"/>
        <end position="170"/>
    </location>
</feature>